<dbReference type="Pfam" id="PF00462">
    <property type="entry name" value="Glutaredoxin"/>
    <property type="match status" value="1"/>
</dbReference>
<dbReference type="RefSeq" id="XP_013435140.1">
    <property type="nucleotide sequence ID" value="XM_013579686.1"/>
</dbReference>
<sequence>MVALIPVPPPGAFINLIYPAAFAGRIWARARLRYNSSRSLFASTMALNSAQDVPQWVDSLVNGHKVTVFAKTHCPYCQAAIAALRSLNVSDMHVEQIENNPHCNAIQDYLKEKTGARSVPRVFINGTFFGGGDDTVAGVKNGTLQKLVAA</sequence>
<keyword evidence="3" id="KW-1015">Disulfide bond</keyword>
<dbReference type="Gene3D" id="3.40.30.10">
    <property type="entry name" value="Glutaredoxin"/>
    <property type="match status" value="1"/>
</dbReference>
<name>U6MUB3_9EIME</name>
<keyword evidence="1" id="KW-0813">Transport</keyword>
<dbReference type="OrthoDB" id="44061at2759"/>
<organism evidence="6 7">
    <name type="scientific">Eimeria necatrix</name>
    <dbReference type="NCBI Taxonomy" id="51315"/>
    <lineage>
        <taxon>Eukaryota</taxon>
        <taxon>Sar</taxon>
        <taxon>Alveolata</taxon>
        <taxon>Apicomplexa</taxon>
        <taxon>Conoidasida</taxon>
        <taxon>Coccidia</taxon>
        <taxon>Eucoccidiorida</taxon>
        <taxon>Eimeriorina</taxon>
        <taxon>Eimeriidae</taxon>
        <taxon>Eimeria</taxon>
    </lineage>
</organism>
<feature type="domain" description="Glutaredoxin" evidence="5">
    <location>
        <begin position="66"/>
        <end position="128"/>
    </location>
</feature>
<gene>
    <name evidence="6" type="ORF">ENH_00023520</name>
</gene>
<dbReference type="Proteomes" id="UP000030754">
    <property type="component" value="Unassembled WGS sequence"/>
</dbReference>
<keyword evidence="7" id="KW-1185">Reference proteome</keyword>
<dbReference type="GeneID" id="25472522"/>
<dbReference type="InterPro" id="IPR036249">
    <property type="entry name" value="Thioredoxin-like_sf"/>
</dbReference>
<accession>U6MUB3</accession>
<dbReference type="PROSITE" id="PS51354">
    <property type="entry name" value="GLUTAREDOXIN_2"/>
    <property type="match status" value="1"/>
</dbReference>
<evidence type="ECO:0000256" key="1">
    <source>
        <dbReference type="ARBA" id="ARBA00022448"/>
    </source>
</evidence>
<keyword evidence="2" id="KW-0249">Electron transport</keyword>
<evidence type="ECO:0000256" key="4">
    <source>
        <dbReference type="ARBA" id="ARBA00023284"/>
    </source>
</evidence>
<dbReference type="InterPro" id="IPR011767">
    <property type="entry name" value="GLR_AS"/>
</dbReference>
<dbReference type="PANTHER" id="PTHR45694">
    <property type="entry name" value="GLUTAREDOXIN 2"/>
    <property type="match status" value="1"/>
</dbReference>
<dbReference type="EMBL" id="HG723717">
    <property type="protein sequence ID" value="CDJ66673.1"/>
    <property type="molecule type" value="Genomic_DNA"/>
</dbReference>
<dbReference type="GO" id="GO:0005737">
    <property type="term" value="C:cytoplasm"/>
    <property type="evidence" value="ECO:0007669"/>
    <property type="project" value="TreeGrafter"/>
</dbReference>
<evidence type="ECO:0000256" key="2">
    <source>
        <dbReference type="ARBA" id="ARBA00022982"/>
    </source>
</evidence>
<dbReference type="SUPFAM" id="SSF52833">
    <property type="entry name" value="Thioredoxin-like"/>
    <property type="match status" value="1"/>
</dbReference>
<dbReference type="InterPro" id="IPR002109">
    <property type="entry name" value="Glutaredoxin"/>
</dbReference>
<dbReference type="VEuPathDB" id="ToxoDB:ENH_00023520"/>
<reference evidence="6" key="1">
    <citation type="submission" date="2013-10" db="EMBL/GenBank/DDBJ databases">
        <title>Genomic analysis of the causative agents of coccidiosis in chickens.</title>
        <authorList>
            <person name="Reid A.J."/>
            <person name="Blake D."/>
            <person name="Billington K."/>
            <person name="Browne H."/>
            <person name="Dunn M."/>
            <person name="Hung S."/>
            <person name="Kawahara F."/>
            <person name="Miranda-Saavedra D."/>
            <person name="Mourier T."/>
            <person name="Nagra H."/>
            <person name="Otto T.D."/>
            <person name="Rawlings N."/>
            <person name="Sanchez A."/>
            <person name="Sanders M."/>
            <person name="Subramaniam C."/>
            <person name="Tay Y."/>
            <person name="Dear P."/>
            <person name="Doerig C."/>
            <person name="Gruber A."/>
            <person name="Parkinson J."/>
            <person name="Shirley M."/>
            <person name="Wan K.L."/>
            <person name="Berriman M."/>
            <person name="Tomley F."/>
            <person name="Pain A."/>
        </authorList>
    </citation>
    <scope>NUCLEOTIDE SEQUENCE [LARGE SCALE GENOMIC DNA]</scope>
    <source>
        <strain evidence="6">Houghton</strain>
    </source>
</reference>
<dbReference type="PANTHER" id="PTHR45694:SF18">
    <property type="entry name" value="GLUTAREDOXIN-1-RELATED"/>
    <property type="match status" value="1"/>
</dbReference>
<dbReference type="InterPro" id="IPR014025">
    <property type="entry name" value="Glutaredoxin_subgr"/>
</dbReference>
<evidence type="ECO:0000259" key="5">
    <source>
        <dbReference type="Pfam" id="PF00462"/>
    </source>
</evidence>
<evidence type="ECO:0000313" key="7">
    <source>
        <dbReference type="Proteomes" id="UP000030754"/>
    </source>
</evidence>
<dbReference type="InterPro" id="IPR011899">
    <property type="entry name" value="Glutaredoxin_euk/vir"/>
</dbReference>
<evidence type="ECO:0000256" key="3">
    <source>
        <dbReference type="ARBA" id="ARBA00023157"/>
    </source>
</evidence>
<reference evidence="6" key="2">
    <citation type="submission" date="2013-10" db="EMBL/GenBank/DDBJ databases">
        <authorList>
            <person name="Aslett M."/>
        </authorList>
    </citation>
    <scope>NUCLEOTIDE SEQUENCE [LARGE SCALE GENOMIC DNA]</scope>
    <source>
        <strain evidence="6">Houghton</strain>
    </source>
</reference>
<dbReference type="PROSITE" id="PS00195">
    <property type="entry name" value="GLUTAREDOXIN_1"/>
    <property type="match status" value="1"/>
</dbReference>
<keyword evidence="4" id="KW-0676">Redox-active center</keyword>
<dbReference type="GO" id="GO:0015038">
    <property type="term" value="F:glutathione disulfide oxidoreductase activity"/>
    <property type="evidence" value="ECO:0007669"/>
    <property type="project" value="TreeGrafter"/>
</dbReference>
<dbReference type="PRINTS" id="PR00160">
    <property type="entry name" value="GLUTAREDOXIN"/>
</dbReference>
<dbReference type="GO" id="GO:0034599">
    <property type="term" value="P:cellular response to oxidative stress"/>
    <property type="evidence" value="ECO:0007669"/>
    <property type="project" value="TreeGrafter"/>
</dbReference>
<proteinExistence type="predicted"/>
<protein>
    <submittedName>
        <fullName evidence="6">Glutaredoxin, putative</fullName>
    </submittedName>
</protein>
<evidence type="ECO:0000313" key="6">
    <source>
        <dbReference type="EMBL" id="CDJ66673.1"/>
    </source>
</evidence>
<dbReference type="CDD" id="cd03419">
    <property type="entry name" value="GRX_GRXh_1_2_like"/>
    <property type="match status" value="1"/>
</dbReference>
<dbReference type="AlphaFoldDB" id="U6MUB3"/>
<dbReference type="NCBIfam" id="TIGR02180">
    <property type="entry name" value="GRX_euk"/>
    <property type="match status" value="1"/>
</dbReference>